<dbReference type="Proteomes" id="UP000291343">
    <property type="component" value="Unassembled WGS sequence"/>
</dbReference>
<dbReference type="Gene3D" id="3.30.930.10">
    <property type="entry name" value="Bira Bifunctional Protein, Domain 2"/>
    <property type="match status" value="1"/>
</dbReference>
<organism evidence="3 4">
    <name type="scientific">Laodelphax striatellus</name>
    <name type="common">Small brown planthopper</name>
    <name type="synonym">Delphax striatella</name>
    <dbReference type="NCBI Taxonomy" id="195883"/>
    <lineage>
        <taxon>Eukaryota</taxon>
        <taxon>Metazoa</taxon>
        <taxon>Ecdysozoa</taxon>
        <taxon>Arthropoda</taxon>
        <taxon>Hexapoda</taxon>
        <taxon>Insecta</taxon>
        <taxon>Pterygota</taxon>
        <taxon>Neoptera</taxon>
        <taxon>Paraneoptera</taxon>
        <taxon>Hemiptera</taxon>
        <taxon>Auchenorrhyncha</taxon>
        <taxon>Fulgoroidea</taxon>
        <taxon>Delphacidae</taxon>
        <taxon>Criomorphinae</taxon>
        <taxon>Laodelphax</taxon>
    </lineage>
</organism>
<dbReference type="GO" id="GO:0006434">
    <property type="term" value="P:seryl-tRNA aminoacylation"/>
    <property type="evidence" value="ECO:0007669"/>
    <property type="project" value="InterPro"/>
</dbReference>
<proteinExistence type="predicted"/>
<feature type="site" description="Important for serine binding" evidence="1">
    <location>
        <position position="419"/>
    </location>
</feature>
<feature type="coiled-coil region" evidence="2">
    <location>
        <begin position="109"/>
        <end position="136"/>
    </location>
</feature>
<dbReference type="EMBL" id="QKKF02002514">
    <property type="protein sequence ID" value="RZF48410.1"/>
    <property type="molecule type" value="Genomic_DNA"/>
</dbReference>
<reference evidence="3 4" key="1">
    <citation type="journal article" date="2017" name="Gigascience">
        <title>Genome sequence of the small brown planthopper, Laodelphax striatellus.</title>
        <authorList>
            <person name="Zhu J."/>
            <person name="Jiang F."/>
            <person name="Wang X."/>
            <person name="Yang P."/>
            <person name="Bao Y."/>
            <person name="Zhao W."/>
            <person name="Wang W."/>
            <person name="Lu H."/>
            <person name="Wang Q."/>
            <person name="Cui N."/>
            <person name="Li J."/>
            <person name="Chen X."/>
            <person name="Luo L."/>
            <person name="Yu J."/>
            <person name="Kang L."/>
            <person name="Cui F."/>
        </authorList>
    </citation>
    <scope>NUCLEOTIDE SEQUENCE [LARGE SCALE GENOMIC DNA]</scope>
    <source>
        <strain evidence="3">Lst14</strain>
    </source>
</reference>
<evidence type="ECO:0000313" key="4">
    <source>
        <dbReference type="Proteomes" id="UP000291343"/>
    </source>
</evidence>
<keyword evidence="2" id="KW-0175">Coiled coil</keyword>
<keyword evidence="4" id="KW-1185">Reference proteome</keyword>
<sequence>MSCGISLGIVRRSLKKNISVIVKRKCSYLHVTGDKSGEVPAIVQPHLDFEERFKKLELLEQNVMRRGLQIDVKELSKSWNFYKERLMVKEKLFVKKKEISSRMKKFYNSKEKSEELEKLKFELEVTKDALKKAANTVWDIEKNVIVRALQLPNDIDPKVPDEEKIYKTFHRDIESSMDHIVAGEKNGCLTYINPSCYYLTKDLAKLELSIANYFETKLKLRDHQPISNTDFARPVLVEGCLLKTGETDHAFRLSHDSDDGELYLSGGASYLPFYGLHARSVVTLESPSFRYVAKGRQYKPNVNPQMTGLYSAWQATAVEFFIGTSNNKDSSLEYDSALEFLIELYESLGLNFRVVDTPAKKLQVWESSRFSFELFSPASQRYAEVGNVSIINDFISKRLQAYCTDEKKKMGFLHVVCGTAVRIPVLLAAALESSNDGSLLKKTNEIYAV</sequence>
<dbReference type="PIRSF" id="PIRSF001529">
    <property type="entry name" value="Ser-tRNA-synth_IIa"/>
    <property type="match status" value="1"/>
</dbReference>
<dbReference type="PANTHER" id="PTHR11778">
    <property type="entry name" value="SERYL-TRNA SYNTHETASE"/>
    <property type="match status" value="1"/>
</dbReference>
<dbReference type="InterPro" id="IPR010978">
    <property type="entry name" value="tRNA-bd_arm"/>
</dbReference>
<gene>
    <name evidence="3" type="ORF">LSTR_LSTR007577</name>
</gene>
<dbReference type="STRING" id="195883.A0A482XSC7"/>
<accession>A0A482XSC7</accession>
<evidence type="ECO:0000313" key="3">
    <source>
        <dbReference type="EMBL" id="RZF48410.1"/>
    </source>
</evidence>
<dbReference type="GO" id="GO:0005524">
    <property type="term" value="F:ATP binding"/>
    <property type="evidence" value="ECO:0007669"/>
    <property type="project" value="InterPro"/>
</dbReference>
<evidence type="ECO:0000256" key="2">
    <source>
        <dbReference type="SAM" id="Coils"/>
    </source>
</evidence>
<evidence type="ECO:0000256" key="1">
    <source>
        <dbReference type="PIRSR" id="PIRSR001529-1"/>
    </source>
</evidence>
<dbReference type="InParanoid" id="A0A482XSC7"/>
<dbReference type="SUPFAM" id="SSF55681">
    <property type="entry name" value="Class II aaRS and biotin synthetases"/>
    <property type="match status" value="1"/>
</dbReference>
<feature type="binding site" evidence="1">
    <location>
        <position position="319"/>
    </location>
    <ligand>
        <name>L-serine</name>
        <dbReference type="ChEBI" id="CHEBI:33384"/>
    </ligand>
</feature>
<evidence type="ECO:0008006" key="5">
    <source>
        <dbReference type="Google" id="ProtNLM"/>
    </source>
</evidence>
<comment type="caution">
    <text evidence="3">The sequence shown here is derived from an EMBL/GenBank/DDBJ whole genome shotgun (WGS) entry which is preliminary data.</text>
</comment>
<dbReference type="AlphaFoldDB" id="A0A482XSC7"/>
<dbReference type="GO" id="GO:0004828">
    <property type="term" value="F:serine-tRNA ligase activity"/>
    <property type="evidence" value="ECO:0007669"/>
    <property type="project" value="InterPro"/>
</dbReference>
<protein>
    <recommendedName>
        <fullName evidence="5">Seryl-tRNA synthetase</fullName>
    </recommendedName>
</protein>
<dbReference type="SMR" id="A0A482XSC7"/>
<dbReference type="SUPFAM" id="SSF46589">
    <property type="entry name" value="tRNA-binding arm"/>
    <property type="match status" value="1"/>
</dbReference>
<dbReference type="InterPro" id="IPR045864">
    <property type="entry name" value="aa-tRNA-synth_II/BPL/LPL"/>
</dbReference>
<dbReference type="InterPro" id="IPR002317">
    <property type="entry name" value="Ser-tRNA-ligase_type_1"/>
</dbReference>
<dbReference type="OrthoDB" id="24683at2759"/>
<name>A0A482XSC7_LAOST</name>
<dbReference type="FunCoup" id="A0A482XSC7">
    <property type="interactions" value="44"/>
</dbReference>